<dbReference type="Proteomes" id="UP000442619">
    <property type="component" value="Unassembled WGS sequence"/>
</dbReference>
<reference evidence="2 3" key="1">
    <citation type="submission" date="2019-08" db="EMBL/GenBank/DDBJ databases">
        <title>In-depth cultivation of the pig gut microbiome towards novel bacterial diversity and tailored functional studies.</title>
        <authorList>
            <person name="Wylensek D."/>
            <person name="Hitch T.C.A."/>
            <person name="Clavel T."/>
        </authorList>
    </citation>
    <scope>NUCLEOTIDE SEQUENCE [LARGE SCALE GENOMIC DNA]</scope>
    <source>
        <strain evidence="2 3">CA-Schmier-601-WT-3</strain>
    </source>
</reference>
<dbReference type="InterPro" id="IPR029044">
    <property type="entry name" value="Nucleotide-diphossugar_trans"/>
</dbReference>
<proteinExistence type="predicted"/>
<feature type="domain" description="Glycosyltransferase 2-like" evidence="1">
    <location>
        <begin position="5"/>
        <end position="52"/>
    </location>
</feature>
<dbReference type="Gene3D" id="3.90.550.10">
    <property type="entry name" value="Spore Coat Polysaccharide Biosynthesis Protein SpsA, Chain A"/>
    <property type="match status" value="1"/>
</dbReference>
<dbReference type="Pfam" id="PF00535">
    <property type="entry name" value="Glycos_transf_2"/>
    <property type="match status" value="1"/>
</dbReference>
<organism evidence="2 3">
    <name type="scientific">Sharpea porci</name>
    <dbReference type="NCBI Taxonomy" id="2652286"/>
    <lineage>
        <taxon>Bacteria</taxon>
        <taxon>Bacillati</taxon>
        <taxon>Bacillota</taxon>
        <taxon>Erysipelotrichia</taxon>
        <taxon>Erysipelotrichales</taxon>
        <taxon>Coprobacillaceae</taxon>
        <taxon>Sharpea</taxon>
    </lineage>
</organism>
<sequence length="53" mass="6099">MYLVTIITPIYNGEKYLMRYSEQVNAIGYKNLQIIVVNDGSKDKTSEIVKKIC</sequence>
<evidence type="ECO:0000313" key="3">
    <source>
        <dbReference type="Proteomes" id="UP000442619"/>
    </source>
</evidence>
<dbReference type="EMBL" id="VUNM01000001">
    <property type="protein sequence ID" value="MST88197.1"/>
    <property type="molecule type" value="Genomic_DNA"/>
</dbReference>
<dbReference type="SUPFAM" id="SSF53448">
    <property type="entry name" value="Nucleotide-diphospho-sugar transferases"/>
    <property type="match status" value="1"/>
</dbReference>
<accession>A0A844FQL8</accession>
<dbReference type="CDD" id="cd00761">
    <property type="entry name" value="Glyco_tranf_GTA_type"/>
    <property type="match status" value="1"/>
</dbReference>
<dbReference type="AlphaFoldDB" id="A0A844FQL8"/>
<evidence type="ECO:0000259" key="1">
    <source>
        <dbReference type="Pfam" id="PF00535"/>
    </source>
</evidence>
<dbReference type="InterPro" id="IPR001173">
    <property type="entry name" value="Glyco_trans_2-like"/>
</dbReference>
<keyword evidence="2" id="KW-0808">Transferase</keyword>
<evidence type="ECO:0000313" key="2">
    <source>
        <dbReference type="EMBL" id="MST88197.1"/>
    </source>
</evidence>
<name>A0A844FQL8_9FIRM</name>
<gene>
    <name evidence="2" type="ORF">FYJ79_01060</name>
</gene>
<keyword evidence="3" id="KW-1185">Reference proteome</keyword>
<dbReference type="RefSeq" id="WP_154514138.1">
    <property type="nucleotide sequence ID" value="NZ_VUNM01000001.1"/>
</dbReference>
<protein>
    <submittedName>
        <fullName evidence="2">Glycosyltransferase family 2 protein</fullName>
    </submittedName>
</protein>
<dbReference type="GO" id="GO:0016740">
    <property type="term" value="F:transferase activity"/>
    <property type="evidence" value="ECO:0007669"/>
    <property type="project" value="UniProtKB-KW"/>
</dbReference>
<comment type="caution">
    <text evidence="2">The sequence shown here is derived from an EMBL/GenBank/DDBJ whole genome shotgun (WGS) entry which is preliminary data.</text>
</comment>